<organism evidence="1 2">
    <name type="scientific">Cryptolaemus montrouzieri</name>
    <dbReference type="NCBI Taxonomy" id="559131"/>
    <lineage>
        <taxon>Eukaryota</taxon>
        <taxon>Metazoa</taxon>
        <taxon>Ecdysozoa</taxon>
        <taxon>Arthropoda</taxon>
        <taxon>Hexapoda</taxon>
        <taxon>Insecta</taxon>
        <taxon>Pterygota</taxon>
        <taxon>Neoptera</taxon>
        <taxon>Endopterygota</taxon>
        <taxon>Coleoptera</taxon>
        <taxon>Polyphaga</taxon>
        <taxon>Cucujiformia</taxon>
        <taxon>Coccinelloidea</taxon>
        <taxon>Coccinellidae</taxon>
        <taxon>Scymninae</taxon>
        <taxon>Scymnini</taxon>
        <taxon>Cryptolaemus</taxon>
    </lineage>
</organism>
<accession>A0ABD2MGM6</accession>
<proteinExistence type="predicted"/>
<evidence type="ECO:0000313" key="2">
    <source>
        <dbReference type="Proteomes" id="UP001516400"/>
    </source>
</evidence>
<evidence type="ECO:0000313" key="1">
    <source>
        <dbReference type="EMBL" id="KAL3265454.1"/>
    </source>
</evidence>
<name>A0ABD2MGM6_9CUCU</name>
<comment type="caution">
    <text evidence="1">The sequence shown here is derived from an EMBL/GenBank/DDBJ whole genome shotgun (WGS) entry which is preliminary data.</text>
</comment>
<dbReference type="EMBL" id="JABFTP020000001">
    <property type="protein sequence ID" value="KAL3265454.1"/>
    <property type="molecule type" value="Genomic_DNA"/>
</dbReference>
<keyword evidence="2" id="KW-1185">Reference proteome</keyword>
<protein>
    <submittedName>
        <fullName evidence="1">Uncharacterized protein</fullName>
    </submittedName>
</protein>
<reference evidence="1 2" key="1">
    <citation type="journal article" date="2021" name="BMC Biol.">
        <title>Horizontally acquired antibacterial genes associated with adaptive radiation of ladybird beetles.</title>
        <authorList>
            <person name="Li H.S."/>
            <person name="Tang X.F."/>
            <person name="Huang Y.H."/>
            <person name="Xu Z.Y."/>
            <person name="Chen M.L."/>
            <person name="Du X.Y."/>
            <person name="Qiu B.Y."/>
            <person name="Chen P.T."/>
            <person name="Zhang W."/>
            <person name="Slipinski A."/>
            <person name="Escalona H.E."/>
            <person name="Waterhouse R.M."/>
            <person name="Zwick A."/>
            <person name="Pang H."/>
        </authorList>
    </citation>
    <scope>NUCLEOTIDE SEQUENCE [LARGE SCALE GENOMIC DNA]</scope>
    <source>
        <strain evidence="1">SYSU2018</strain>
    </source>
</reference>
<dbReference type="AlphaFoldDB" id="A0ABD2MGM6"/>
<gene>
    <name evidence="1" type="ORF">HHI36_009658</name>
</gene>
<sequence>MPELNYLKDRVNILQSLLHINAEHKSNYIQYKKAYIDLLNKSRCEFYTNKIEINNNKNRAVWETVKEFTNKSNGRENTYPEEITKSLLDELNKFFADVSLNLTDHDPSGTSGEAFVMNFPPNPNTMCCGYDGLTTKIIKECIHLIVAPLCSLVNSSLNVAFVIAYILHISTSAYSSYPGQSPSSPQYEFEPEVSFTYGDSLNFNFPEISAASHNSVEKPVDEPQEYVPPQSVGAASVPLMPPPAVPVNAVAANVPSANGAVYLGSGSIGVVRLGNGVFALGSGALGYSDGRSQTRPSSNVPVYPRLPASPNLIPAAVPSQPQIQPPAQPFPMTQGFEYTFPVGNRFQDPNSYEILRPERAGFGMPVVRPPRPLRMHFATPTAPLQAQNPEYTYTIPPEIPSSNINQIQQYIMNH</sequence>
<dbReference type="Proteomes" id="UP001516400">
    <property type="component" value="Unassembled WGS sequence"/>
</dbReference>